<dbReference type="SUPFAM" id="SSF90123">
    <property type="entry name" value="ABC transporter transmembrane region"/>
    <property type="match status" value="1"/>
</dbReference>
<keyword evidence="10" id="KW-0445">Lipid transport</keyword>
<feature type="transmembrane region" description="Helical" evidence="12">
    <location>
        <begin position="252"/>
        <end position="272"/>
    </location>
</feature>
<feature type="transmembrane region" description="Helical" evidence="12">
    <location>
        <begin position="27"/>
        <end position="52"/>
    </location>
</feature>
<keyword evidence="2" id="KW-0813">Transport</keyword>
<accession>E5AQE1</accession>
<dbReference type="eggNOG" id="COG5265">
    <property type="taxonomic scope" value="Bacteria"/>
</dbReference>
<dbReference type="SUPFAM" id="SSF52540">
    <property type="entry name" value="P-loop containing nucleoside triphosphate hydrolases"/>
    <property type="match status" value="1"/>
</dbReference>
<proteinExistence type="predicted"/>
<keyword evidence="8" id="KW-1278">Translocase</keyword>
<dbReference type="InterPro" id="IPR027417">
    <property type="entry name" value="P-loop_NTPase"/>
</dbReference>
<dbReference type="InterPro" id="IPR003593">
    <property type="entry name" value="AAA+_ATPase"/>
</dbReference>
<organism evidence="15 16">
    <name type="scientific">Mycetohabitans rhizoxinica (strain DSM 19002 / CIP 109453 / HKI 454)</name>
    <name type="common">Paraburkholderia rhizoxinica</name>
    <dbReference type="NCBI Taxonomy" id="882378"/>
    <lineage>
        <taxon>Bacteria</taxon>
        <taxon>Pseudomonadati</taxon>
        <taxon>Pseudomonadota</taxon>
        <taxon>Betaproteobacteria</taxon>
        <taxon>Burkholderiales</taxon>
        <taxon>Burkholderiaceae</taxon>
        <taxon>Mycetohabitans</taxon>
    </lineage>
</organism>
<keyword evidence="9 12" id="KW-1133">Transmembrane helix</keyword>
<gene>
    <name evidence="15" type="ordered locus">RBRH_03778</name>
</gene>
<dbReference type="SMART" id="SM00382">
    <property type="entry name" value="AAA"/>
    <property type="match status" value="1"/>
</dbReference>
<dbReference type="Proteomes" id="UP000007437">
    <property type="component" value="Chromosome"/>
</dbReference>
<sequence length="599" mass="66501">MRHGLFKTIFFLLGCLWTREWRTRLQLIAAIGCTGCSVGLTIVSPMLLKWLIDGLSGASLSATSVYLLCVAYGGAWFLSQATHRCEEYLFVVVNERIKRTITLNYVSRVLGQPAAALSAHQTGASVSELTRVQDSAMRAIIGLFWSLAPICVEIVVVGIVVCSLFGWVYAAVLLGILTLYLYFSVATAKRCEVLQRKKNRASDRASTRLVDTLTHADTVKAFSNEASELARLNRVFKMRAWASIHIARKMEIVGAAQLLIVGIGLTALTALAGRDILAHRLTIGDFVLLNSYLLRFTLPLSTFGYMLRGIQIGLFNLSELLHTIRVRWRFDPLGQPLFEQAPSIEFRNASFCHPCGRRVLRHANFSIPAGAFCALVGSSGAGKSTLIKLLLRLYKLDEGQILIEGQPIESFSESQLRQSIGYVTQEAHLLDRSIRENICFAYPQASDSELESVIQTCALTPVIAAASQGLDTSIGERGNKLSGGERQRVGLARALLRNSPLLLLDEPTAALDAHTEADIFKHLYERYRHTTRLVIAHRLAAIQQADLILVMQEGAIVETGTHRSFWRNRAFMPICGINKLIHRQHDLTASIRQKQSMRR</sequence>
<feature type="transmembrane region" description="Helical" evidence="12">
    <location>
        <begin position="58"/>
        <end position="78"/>
    </location>
</feature>
<dbReference type="GO" id="GO:0140359">
    <property type="term" value="F:ABC-type transporter activity"/>
    <property type="evidence" value="ECO:0007669"/>
    <property type="project" value="InterPro"/>
</dbReference>
<feature type="domain" description="ABC transporter" evidence="13">
    <location>
        <begin position="344"/>
        <end position="578"/>
    </location>
</feature>
<keyword evidence="11 12" id="KW-0472">Membrane</keyword>
<dbReference type="CDD" id="cd18582">
    <property type="entry name" value="ABC_6TM_ATM1_ABCB7"/>
    <property type="match status" value="1"/>
</dbReference>
<feature type="transmembrane region" description="Helical" evidence="12">
    <location>
        <begin position="139"/>
        <end position="161"/>
    </location>
</feature>
<dbReference type="PROSITE" id="PS50929">
    <property type="entry name" value="ABC_TM1F"/>
    <property type="match status" value="1"/>
</dbReference>
<dbReference type="RefSeq" id="WP_013435052.1">
    <property type="nucleotide sequence ID" value="NC_014722.1"/>
</dbReference>
<feature type="transmembrane region" description="Helical" evidence="12">
    <location>
        <begin position="167"/>
        <end position="188"/>
    </location>
</feature>
<dbReference type="Gene3D" id="3.40.50.300">
    <property type="entry name" value="P-loop containing nucleotide triphosphate hydrolases"/>
    <property type="match status" value="1"/>
</dbReference>
<dbReference type="PANTHER" id="PTHR24221:SF632">
    <property type="entry name" value="ATP-DEPENDENT LIPID A-CORE FLIPPASE"/>
    <property type="match status" value="1"/>
</dbReference>
<evidence type="ECO:0000256" key="1">
    <source>
        <dbReference type="ARBA" id="ARBA00004651"/>
    </source>
</evidence>
<dbReference type="InterPro" id="IPR017871">
    <property type="entry name" value="ABC_transporter-like_CS"/>
</dbReference>
<dbReference type="STRING" id="882378.RBRH_03778"/>
<evidence type="ECO:0000259" key="13">
    <source>
        <dbReference type="PROSITE" id="PS50893"/>
    </source>
</evidence>
<dbReference type="FunFam" id="3.40.50.300:FF:000221">
    <property type="entry name" value="Multidrug ABC transporter ATP-binding protein"/>
    <property type="match status" value="1"/>
</dbReference>
<evidence type="ECO:0000256" key="11">
    <source>
        <dbReference type="ARBA" id="ARBA00023136"/>
    </source>
</evidence>
<evidence type="ECO:0000256" key="12">
    <source>
        <dbReference type="SAM" id="Phobius"/>
    </source>
</evidence>
<evidence type="ECO:0000256" key="6">
    <source>
        <dbReference type="ARBA" id="ARBA00022741"/>
    </source>
</evidence>
<dbReference type="InterPro" id="IPR036640">
    <property type="entry name" value="ABC1_TM_sf"/>
</dbReference>
<dbReference type="InterPro" id="IPR003439">
    <property type="entry name" value="ABC_transporter-like_ATP-bd"/>
</dbReference>
<keyword evidence="7 15" id="KW-0067">ATP-binding</keyword>
<dbReference type="EMBL" id="FR687359">
    <property type="protein sequence ID" value="CBW74823.1"/>
    <property type="molecule type" value="Genomic_DNA"/>
</dbReference>
<dbReference type="PANTHER" id="PTHR24221">
    <property type="entry name" value="ATP-BINDING CASSETTE SUB-FAMILY B"/>
    <property type="match status" value="1"/>
</dbReference>
<dbReference type="GO" id="GO:0005524">
    <property type="term" value="F:ATP binding"/>
    <property type="evidence" value="ECO:0007669"/>
    <property type="project" value="UniProtKB-KW"/>
</dbReference>
<dbReference type="Pfam" id="PF00664">
    <property type="entry name" value="ABC_membrane"/>
    <property type="match status" value="1"/>
</dbReference>
<dbReference type="Pfam" id="PF00005">
    <property type="entry name" value="ABC_tran"/>
    <property type="match status" value="1"/>
</dbReference>
<reference evidence="15 16" key="1">
    <citation type="journal article" date="2011" name="J. Bacteriol.">
        <title>Complete genome sequence of Burkholderia rhizoxinica, an endosymbiont of Rhizopus microsporus.</title>
        <authorList>
            <person name="Lackner G."/>
            <person name="Moebius N."/>
            <person name="Partida-Martinez L."/>
            <person name="Hertweck C."/>
        </authorList>
    </citation>
    <scope>NUCLEOTIDE SEQUENCE [LARGE SCALE GENOMIC DNA]</scope>
    <source>
        <strain evidence="16">DSM 19002 / CIP 109453 / HKI 454</strain>
    </source>
</reference>
<evidence type="ECO:0000256" key="2">
    <source>
        <dbReference type="ARBA" id="ARBA00022448"/>
    </source>
</evidence>
<dbReference type="Gene3D" id="1.20.1560.10">
    <property type="entry name" value="ABC transporter type 1, transmembrane domain"/>
    <property type="match status" value="1"/>
</dbReference>
<evidence type="ECO:0000256" key="10">
    <source>
        <dbReference type="ARBA" id="ARBA00023055"/>
    </source>
</evidence>
<dbReference type="GO" id="GO:0016887">
    <property type="term" value="F:ATP hydrolysis activity"/>
    <property type="evidence" value="ECO:0007669"/>
    <property type="project" value="InterPro"/>
</dbReference>
<name>E5AQE1_MYCRK</name>
<dbReference type="InterPro" id="IPR011527">
    <property type="entry name" value="ABC1_TM_dom"/>
</dbReference>
<evidence type="ECO:0000313" key="15">
    <source>
        <dbReference type="EMBL" id="CBW74823.1"/>
    </source>
</evidence>
<keyword evidence="4" id="KW-0997">Cell inner membrane</keyword>
<dbReference type="OrthoDB" id="8554730at2"/>
<dbReference type="GO" id="GO:0034040">
    <property type="term" value="F:ATPase-coupled lipid transmembrane transporter activity"/>
    <property type="evidence" value="ECO:0007669"/>
    <property type="project" value="TreeGrafter"/>
</dbReference>
<evidence type="ECO:0000256" key="4">
    <source>
        <dbReference type="ARBA" id="ARBA00022519"/>
    </source>
</evidence>
<evidence type="ECO:0000256" key="8">
    <source>
        <dbReference type="ARBA" id="ARBA00022967"/>
    </source>
</evidence>
<dbReference type="InterPro" id="IPR039421">
    <property type="entry name" value="Type_1_exporter"/>
</dbReference>
<feature type="domain" description="ABC transmembrane type-1" evidence="14">
    <location>
        <begin position="28"/>
        <end position="311"/>
    </location>
</feature>
<dbReference type="GO" id="GO:0005886">
    <property type="term" value="C:plasma membrane"/>
    <property type="evidence" value="ECO:0007669"/>
    <property type="project" value="UniProtKB-SubCell"/>
</dbReference>
<evidence type="ECO:0000259" key="14">
    <source>
        <dbReference type="PROSITE" id="PS50929"/>
    </source>
</evidence>
<protein>
    <submittedName>
        <fullName evidence="15">Multidrug resistance ABC transporter ATP-binding and permease protein</fullName>
    </submittedName>
</protein>
<evidence type="ECO:0000256" key="3">
    <source>
        <dbReference type="ARBA" id="ARBA00022475"/>
    </source>
</evidence>
<dbReference type="PROSITE" id="PS00211">
    <property type="entry name" value="ABC_TRANSPORTER_1"/>
    <property type="match status" value="1"/>
</dbReference>
<evidence type="ECO:0000256" key="9">
    <source>
        <dbReference type="ARBA" id="ARBA00022989"/>
    </source>
</evidence>
<keyword evidence="5 12" id="KW-0812">Transmembrane</keyword>
<keyword evidence="3" id="KW-1003">Cell membrane</keyword>
<comment type="subcellular location">
    <subcellularLocation>
        <location evidence="1">Cell membrane</location>
        <topology evidence="1">Multi-pass membrane protein</topology>
    </subcellularLocation>
</comment>
<dbReference type="PROSITE" id="PS50893">
    <property type="entry name" value="ABC_TRANSPORTER_2"/>
    <property type="match status" value="1"/>
</dbReference>
<dbReference type="HOGENOM" id="CLU_000604_84_1_4"/>
<evidence type="ECO:0000256" key="7">
    <source>
        <dbReference type="ARBA" id="ARBA00022840"/>
    </source>
</evidence>
<dbReference type="KEGG" id="brh:RBRH_03778"/>
<keyword evidence="6" id="KW-0547">Nucleotide-binding</keyword>
<evidence type="ECO:0000313" key="16">
    <source>
        <dbReference type="Proteomes" id="UP000007437"/>
    </source>
</evidence>
<evidence type="ECO:0000256" key="5">
    <source>
        <dbReference type="ARBA" id="ARBA00022692"/>
    </source>
</evidence>
<dbReference type="AlphaFoldDB" id="E5AQE1"/>